<evidence type="ECO:0000259" key="7">
    <source>
        <dbReference type="PROSITE" id="PS50196"/>
    </source>
</evidence>
<dbReference type="PROSITE" id="PS51864">
    <property type="entry name" value="ASTACIN"/>
    <property type="match status" value="1"/>
</dbReference>
<evidence type="ECO:0000256" key="6">
    <source>
        <dbReference type="SAM" id="MobiDB-lite"/>
    </source>
</evidence>
<accession>A0A914M4R1</accession>
<dbReference type="Gene3D" id="3.40.390.10">
    <property type="entry name" value="Collagenase (Catalytic Domain)"/>
    <property type="match status" value="1"/>
</dbReference>
<reference evidence="10" key="1">
    <citation type="submission" date="2022-11" db="UniProtKB">
        <authorList>
            <consortium name="WormBaseParasite"/>
        </authorList>
    </citation>
    <scope>IDENTIFICATION</scope>
</reference>
<dbReference type="GO" id="GO:0006508">
    <property type="term" value="P:proteolysis"/>
    <property type="evidence" value="ECO:0007669"/>
    <property type="project" value="UniProtKB-KW"/>
</dbReference>
<dbReference type="SUPFAM" id="SSF50729">
    <property type="entry name" value="PH domain-like"/>
    <property type="match status" value="1"/>
</dbReference>
<dbReference type="Gene3D" id="2.30.29.30">
    <property type="entry name" value="Pleckstrin-homology domain (PH domain)/Phosphotyrosine-binding domain (PTB)"/>
    <property type="match status" value="1"/>
</dbReference>
<dbReference type="SUPFAM" id="SSF55486">
    <property type="entry name" value="Metalloproteases ('zincins'), catalytic domain"/>
    <property type="match status" value="1"/>
</dbReference>
<dbReference type="InterPro" id="IPR001506">
    <property type="entry name" value="Peptidase_M12A"/>
</dbReference>
<dbReference type="GO" id="GO:0004222">
    <property type="term" value="F:metalloendopeptidase activity"/>
    <property type="evidence" value="ECO:0007669"/>
    <property type="project" value="UniProtKB-UniRule"/>
</dbReference>
<dbReference type="Proteomes" id="UP000887563">
    <property type="component" value="Unplaced"/>
</dbReference>
<evidence type="ECO:0000313" key="9">
    <source>
        <dbReference type="Proteomes" id="UP000887563"/>
    </source>
</evidence>
<sequence>MDLPPSKLASTASRVWDESTSHFHKTDINIDLGLHGLSDNKNGNENSPNKPTSSSGISSGYVFGSRLFERAAQKVGTVSHEVMHALGIHHEMERADRDNFVWINYLAISEDYNMGSHMIFGSVMHYDPMGYNEKFSIIALSRDYQQTMGQRVDISFKDAKLLNRIYCTSSYPHNGKFVTCNVRSYELNEGECKNGGYPNPMNECRCRCPSGYAGYICTLHKFNDCKAIELIPSVKRQYITIGEADNFNCFWFIKSTSHFHKTDINIDLGLHGLSDNKNGNENSPNKPTSSSGISSGYVFGSRLFERAAQKEDSAGSTSNSSENSKTTPDVSSIFRRVGQKMSSSNNANGTNMWKTGSGFSSFKTNGGNGEAPDSSSSIDKLKESAEEFAHKNASVMVSDDGEHLLVVTGEEEEQQLLKIDCKFYHYNSETKQWQERGMGTLRLNQHIGSKDDIRLIGRQSGSQRVLINSKIFPEMLLQELSEKRIQISAHTGDVDLPPQLFIIQASPSSIINLRMLLQKYIEASNFSKNRSSCLQQRKRRLEEDIKTSGDNKQKSGEESDDDESTISADKATKKFVKEKSPVNKGI</sequence>
<dbReference type="InterPro" id="IPR000156">
    <property type="entry name" value="Ran_bind_dom"/>
</dbReference>
<feature type="region of interest" description="Disordered" evidence="6">
    <location>
        <begin position="532"/>
        <end position="586"/>
    </location>
</feature>
<evidence type="ECO:0000313" key="10">
    <source>
        <dbReference type="WBParaSite" id="Minc3s01158g21254"/>
    </source>
</evidence>
<dbReference type="InterPro" id="IPR011993">
    <property type="entry name" value="PH-like_dom_sf"/>
</dbReference>
<feature type="domain" description="RanBD1" evidence="7">
    <location>
        <begin position="390"/>
        <end position="481"/>
    </location>
</feature>
<comment type="caution">
    <text evidence="4">Lacks conserved residue(s) required for the propagation of feature annotation.</text>
</comment>
<dbReference type="Pfam" id="PF01400">
    <property type="entry name" value="Astacin"/>
    <property type="match status" value="1"/>
</dbReference>
<dbReference type="WBParaSite" id="Minc3s01158g21254">
    <property type="protein sequence ID" value="Minc3s01158g21254"/>
    <property type="gene ID" value="Minc3s01158g21254"/>
</dbReference>
<dbReference type="CDD" id="cd00053">
    <property type="entry name" value="EGF"/>
    <property type="match status" value="1"/>
</dbReference>
<feature type="compositionally biased region" description="Basic and acidic residues" evidence="6">
    <location>
        <begin position="570"/>
        <end position="586"/>
    </location>
</feature>
<dbReference type="InterPro" id="IPR024079">
    <property type="entry name" value="MetalloPept_cat_dom_sf"/>
</dbReference>
<dbReference type="PROSITE" id="PS00022">
    <property type="entry name" value="EGF_1"/>
    <property type="match status" value="1"/>
</dbReference>
<dbReference type="AlphaFoldDB" id="A0A914M4R1"/>
<keyword evidence="4 5" id="KW-0645">Protease</keyword>
<evidence type="ECO:0000256" key="5">
    <source>
        <dbReference type="RuleBase" id="RU361183"/>
    </source>
</evidence>
<dbReference type="InterPro" id="IPR000742">
    <property type="entry name" value="EGF"/>
</dbReference>
<comment type="cofactor">
    <cofactor evidence="4 5">
        <name>Zn(2+)</name>
        <dbReference type="ChEBI" id="CHEBI:29105"/>
    </cofactor>
    <text evidence="4 5">Binds 1 zinc ion per subunit.</text>
</comment>
<evidence type="ECO:0000256" key="2">
    <source>
        <dbReference type="ARBA" id="ARBA00022833"/>
    </source>
</evidence>
<dbReference type="PANTHER" id="PTHR10127:SF802">
    <property type="entry name" value="ZINC METALLOPROTEINASE NAS-10"/>
    <property type="match status" value="1"/>
</dbReference>
<organism evidence="9 10">
    <name type="scientific">Meloidogyne incognita</name>
    <name type="common">Southern root-knot nematode worm</name>
    <name type="synonym">Oxyuris incognita</name>
    <dbReference type="NCBI Taxonomy" id="6306"/>
    <lineage>
        <taxon>Eukaryota</taxon>
        <taxon>Metazoa</taxon>
        <taxon>Ecdysozoa</taxon>
        <taxon>Nematoda</taxon>
        <taxon>Chromadorea</taxon>
        <taxon>Rhabditida</taxon>
        <taxon>Tylenchina</taxon>
        <taxon>Tylenchomorpha</taxon>
        <taxon>Tylenchoidea</taxon>
        <taxon>Meloidogynidae</taxon>
        <taxon>Meloidogyninae</taxon>
        <taxon>Meloidogyne</taxon>
        <taxon>Meloidogyne incognita group</taxon>
    </lineage>
</organism>
<evidence type="ECO:0000256" key="4">
    <source>
        <dbReference type="PROSITE-ProRule" id="PRU01211"/>
    </source>
</evidence>
<dbReference type="Pfam" id="PF00638">
    <property type="entry name" value="Ran_BP1"/>
    <property type="match status" value="1"/>
</dbReference>
<dbReference type="GO" id="GO:0008270">
    <property type="term" value="F:zinc ion binding"/>
    <property type="evidence" value="ECO:0007669"/>
    <property type="project" value="UniProtKB-UniRule"/>
</dbReference>
<keyword evidence="2 4" id="KW-0862">Zinc</keyword>
<dbReference type="SMART" id="SM00160">
    <property type="entry name" value="RanBD"/>
    <property type="match status" value="1"/>
</dbReference>
<evidence type="ECO:0000256" key="3">
    <source>
        <dbReference type="ARBA" id="ARBA00023049"/>
    </source>
</evidence>
<feature type="compositionally biased region" description="Polar residues" evidence="6">
    <location>
        <begin position="340"/>
        <end position="365"/>
    </location>
</feature>
<feature type="binding site" evidence="4">
    <location>
        <position position="80"/>
    </location>
    <ligand>
        <name>Zn(2+)</name>
        <dbReference type="ChEBI" id="CHEBI:29105"/>
        <note>catalytic</note>
    </ligand>
</feature>
<feature type="active site" evidence="4">
    <location>
        <position position="81"/>
    </location>
</feature>
<keyword evidence="3 4" id="KW-0482">Metalloprotease</keyword>
<dbReference type="PROSITE" id="PS01186">
    <property type="entry name" value="EGF_2"/>
    <property type="match status" value="1"/>
</dbReference>
<proteinExistence type="predicted"/>
<keyword evidence="1 4" id="KW-0479">Metal-binding</keyword>
<dbReference type="PRINTS" id="PR00480">
    <property type="entry name" value="ASTACIN"/>
</dbReference>
<protein>
    <recommendedName>
        <fullName evidence="5">Metalloendopeptidase</fullName>
        <ecNumber evidence="5">3.4.24.-</ecNumber>
    </recommendedName>
</protein>
<dbReference type="EC" id="3.4.24.-" evidence="5"/>
<keyword evidence="9" id="KW-1185">Reference proteome</keyword>
<feature type="binding site" evidence="4">
    <location>
        <position position="84"/>
    </location>
    <ligand>
        <name>Zn(2+)</name>
        <dbReference type="ChEBI" id="CHEBI:29105"/>
        <note>catalytic</note>
    </ligand>
</feature>
<feature type="compositionally biased region" description="Low complexity" evidence="6">
    <location>
        <begin position="314"/>
        <end position="327"/>
    </location>
</feature>
<dbReference type="PANTHER" id="PTHR10127">
    <property type="entry name" value="DISCOIDIN, CUB, EGF, LAMININ , AND ZINC METALLOPROTEASE DOMAIN CONTAINING"/>
    <property type="match status" value="1"/>
</dbReference>
<evidence type="ECO:0000259" key="8">
    <source>
        <dbReference type="PROSITE" id="PS51864"/>
    </source>
</evidence>
<evidence type="ECO:0000256" key="1">
    <source>
        <dbReference type="ARBA" id="ARBA00022723"/>
    </source>
</evidence>
<keyword evidence="4 5" id="KW-0378">Hydrolase</keyword>
<feature type="binding site" evidence="4">
    <location>
        <position position="90"/>
    </location>
    <ligand>
        <name>Zn(2+)</name>
        <dbReference type="ChEBI" id="CHEBI:29105"/>
        <note>catalytic</note>
    </ligand>
</feature>
<dbReference type="PROSITE" id="PS50196">
    <property type="entry name" value="RANBD1"/>
    <property type="match status" value="1"/>
</dbReference>
<feature type="domain" description="Peptidase M12A" evidence="8">
    <location>
        <begin position="72"/>
        <end position="168"/>
    </location>
</feature>
<feature type="region of interest" description="Disordered" evidence="6">
    <location>
        <begin position="309"/>
        <end position="379"/>
    </location>
</feature>
<feature type="compositionally biased region" description="Basic and acidic residues" evidence="6">
    <location>
        <begin position="540"/>
        <end position="557"/>
    </location>
</feature>
<name>A0A914M4R1_MELIC</name>